<gene>
    <name evidence="2" type="ORF">TSAR_005324</name>
</gene>
<name>A0A232F2T5_9HYME</name>
<protein>
    <submittedName>
        <fullName evidence="2">Uncharacterized protein</fullName>
    </submittedName>
</protein>
<dbReference type="AlphaFoldDB" id="A0A232F2T5"/>
<organism evidence="2 3">
    <name type="scientific">Trichomalopsis sarcophagae</name>
    <dbReference type="NCBI Taxonomy" id="543379"/>
    <lineage>
        <taxon>Eukaryota</taxon>
        <taxon>Metazoa</taxon>
        <taxon>Ecdysozoa</taxon>
        <taxon>Arthropoda</taxon>
        <taxon>Hexapoda</taxon>
        <taxon>Insecta</taxon>
        <taxon>Pterygota</taxon>
        <taxon>Neoptera</taxon>
        <taxon>Endopterygota</taxon>
        <taxon>Hymenoptera</taxon>
        <taxon>Apocrita</taxon>
        <taxon>Proctotrupomorpha</taxon>
        <taxon>Chalcidoidea</taxon>
        <taxon>Pteromalidae</taxon>
        <taxon>Pteromalinae</taxon>
        <taxon>Trichomalopsis</taxon>
    </lineage>
</organism>
<evidence type="ECO:0000313" key="3">
    <source>
        <dbReference type="Proteomes" id="UP000215335"/>
    </source>
</evidence>
<evidence type="ECO:0000256" key="1">
    <source>
        <dbReference type="SAM" id="MobiDB-lite"/>
    </source>
</evidence>
<dbReference type="EMBL" id="NNAY01001190">
    <property type="protein sequence ID" value="OXU24800.1"/>
    <property type="molecule type" value="Genomic_DNA"/>
</dbReference>
<reference evidence="2 3" key="1">
    <citation type="journal article" date="2017" name="Curr. Biol.">
        <title>The Evolution of Venom by Co-option of Single-Copy Genes.</title>
        <authorList>
            <person name="Martinson E.O."/>
            <person name="Mrinalini"/>
            <person name="Kelkar Y.D."/>
            <person name="Chang C.H."/>
            <person name="Werren J.H."/>
        </authorList>
    </citation>
    <scope>NUCLEOTIDE SEQUENCE [LARGE SCALE GENOMIC DNA]</scope>
    <source>
        <strain evidence="2 3">Alberta</strain>
        <tissue evidence="2">Whole body</tissue>
    </source>
</reference>
<accession>A0A232F2T5</accession>
<dbReference type="Proteomes" id="UP000215335">
    <property type="component" value="Unassembled WGS sequence"/>
</dbReference>
<proteinExistence type="predicted"/>
<comment type="caution">
    <text evidence="2">The sequence shown here is derived from an EMBL/GenBank/DDBJ whole genome shotgun (WGS) entry which is preliminary data.</text>
</comment>
<feature type="compositionally biased region" description="Basic and acidic residues" evidence="1">
    <location>
        <begin position="81"/>
        <end position="90"/>
    </location>
</feature>
<feature type="region of interest" description="Disordered" evidence="1">
    <location>
        <begin position="79"/>
        <end position="110"/>
    </location>
</feature>
<evidence type="ECO:0000313" key="2">
    <source>
        <dbReference type="EMBL" id="OXU24800.1"/>
    </source>
</evidence>
<keyword evidence="3" id="KW-1185">Reference proteome</keyword>
<sequence>MNHLEFFLVIIKWRGSAKKASLRNKRSRGTRDTIYFYIGVQVPQGALPSLYSCSATSKTPNQRVTTKKSLIFRETVGDDVDTAHPGHQEPSRALPSQYSCSATDLPHKMT</sequence>